<evidence type="ECO:0000256" key="1">
    <source>
        <dbReference type="SAM" id="Phobius"/>
    </source>
</evidence>
<feature type="transmembrane region" description="Helical" evidence="1">
    <location>
        <begin position="62"/>
        <end position="88"/>
    </location>
</feature>
<dbReference type="InterPro" id="IPR009324">
    <property type="entry name" value="DUF981"/>
</dbReference>
<protein>
    <recommendedName>
        <fullName evidence="4">DUF981 domain-containing protein</fullName>
    </recommendedName>
</protein>
<dbReference type="Proteomes" id="UP000179005">
    <property type="component" value="Unassembled WGS sequence"/>
</dbReference>
<evidence type="ECO:0000313" key="3">
    <source>
        <dbReference type="Proteomes" id="UP000179005"/>
    </source>
</evidence>
<dbReference type="Pfam" id="PF06168">
    <property type="entry name" value="DUF981"/>
    <property type="match status" value="1"/>
</dbReference>
<feature type="transmembrane region" description="Helical" evidence="1">
    <location>
        <begin position="126"/>
        <end position="143"/>
    </location>
</feature>
<evidence type="ECO:0008006" key="4">
    <source>
        <dbReference type="Google" id="ProtNLM"/>
    </source>
</evidence>
<feature type="transmembrane region" description="Helical" evidence="1">
    <location>
        <begin position="155"/>
        <end position="174"/>
    </location>
</feature>
<gene>
    <name evidence="2" type="ORF">A2797_02740</name>
</gene>
<feature type="transmembrane region" description="Helical" evidence="1">
    <location>
        <begin position="6"/>
        <end position="25"/>
    </location>
</feature>
<feature type="transmembrane region" description="Helical" evidence="1">
    <location>
        <begin position="95"/>
        <end position="114"/>
    </location>
</feature>
<sequence>MFIDYLTLLLTNLSAGMFILAAYVYKGLDDPDQKRWVPAFSVVGFIALLGGLNLVLNWPLPGIYNIAFGETSVLFGTLMLAASFALAFSWDLSILALYAIFAGVFALEVGWRIIDLGLTTQPLLSGAAFALTGISGVFSLVVLRFKKNKVYRSFFALVLSVGAVLWAVTAYPALWSHFETFSKWVPYSMR</sequence>
<dbReference type="EMBL" id="MEVC01000007">
    <property type="protein sequence ID" value="OGC55950.1"/>
    <property type="molecule type" value="Genomic_DNA"/>
</dbReference>
<keyword evidence="1" id="KW-0812">Transmembrane</keyword>
<accession>A0A1F4VG46</accession>
<reference evidence="2 3" key="1">
    <citation type="journal article" date="2016" name="Nat. Commun.">
        <title>Thousands of microbial genomes shed light on interconnected biogeochemical processes in an aquifer system.</title>
        <authorList>
            <person name="Anantharaman K."/>
            <person name="Brown C.T."/>
            <person name="Hug L.A."/>
            <person name="Sharon I."/>
            <person name="Castelle C.J."/>
            <person name="Probst A.J."/>
            <person name="Thomas B.C."/>
            <person name="Singh A."/>
            <person name="Wilkins M.J."/>
            <person name="Karaoz U."/>
            <person name="Brodie E.L."/>
            <person name="Williams K.H."/>
            <person name="Hubbard S.S."/>
            <person name="Banfield J.F."/>
        </authorList>
    </citation>
    <scope>NUCLEOTIDE SEQUENCE [LARGE SCALE GENOMIC DNA]</scope>
</reference>
<keyword evidence="1" id="KW-1133">Transmembrane helix</keyword>
<comment type="caution">
    <text evidence="2">The sequence shown here is derived from an EMBL/GenBank/DDBJ whole genome shotgun (WGS) entry which is preliminary data.</text>
</comment>
<dbReference type="STRING" id="1802619.A2797_02740"/>
<feature type="transmembrane region" description="Helical" evidence="1">
    <location>
        <begin position="37"/>
        <end position="56"/>
    </location>
</feature>
<organism evidence="2 3">
    <name type="scientific">candidate division WWE3 bacterium RIFCSPHIGHO2_01_FULL_48_15</name>
    <dbReference type="NCBI Taxonomy" id="1802619"/>
    <lineage>
        <taxon>Bacteria</taxon>
        <taxon>Katanobacteria</taxon>
    </lineage>
</organism>
<dbReference type="AlphaFoldDB" id="A0A1F4VG46"/>
<keyword evidence="1" id="KW-0472">Membrane</keyword>
<name>A0A1F4VG46_UNCKA</name>
<proteinExistence type="predicted"/>
<evidence type="ECO:0000313" key="2">
    <source>
        <dbReference type="EMBL" id="OGC55950.1"/>
    </source>
</evidence>